<dbReference type="Proteomes" id="UP001500394">
    <property type="component" value="Unassembled WGS sequence"/>
</dbReference>
<sequence>MECRQHFFEQFIKQIFGMKNDDYKIVIFQNNAMPLHYFFTNFAKEYESLLLHIGNLYDGGIFNAVYRYV</sequence>
<evidence type="ECO:0000313" key="2">
    <source>
        <dbReference type="Proteomes" id="UP001500394"/>
    </source>
</evidence>
<protein>
    <submittedName>
        <fullName evidence="1">Uncharacterized protein</fullName>
    </submittedName>
</protein>
<dbReference type="EMBL" id="BAABGR010000004">
    <property type="protein sequence ID" value="GAA4510950.1"/>
    <property type="molecule type" value="Genomic_DNA"/>
</dbReference>
<comment type="caution">
    <text evidence="1">The sequence shown here is derived from an EMBL/GenBank/DDBJ whole genome shotgun (WGS) entry which is preliminary data.</text>
</comment>
<organism evidence="1 2">
    <name type="scientific">Sphingobacterium thermophilum</name>
    <dbReference type="NCBI Taxonomy" id="768534"/>
    <lineage>
        <taxon>Bacteria</taxon>
        <taxon>Pseudomonadati</taxon>
        <taxon>Bacteroidota</taxon>
        <taxon>Sphingobacteriia</taxon>
        <taxon>Sphingobacteriales</taxon>
        <taxon>Sphingobacteriaceae</taxon>
        <taxon>Sphingobacterium</taxon>
    </lineage>
</organism>
<evidence type="ECO:0000313" key="1">
    <source>
        <dbReference type="EMBL" id="GAA4510950.1"/>
    </source>
</evidence>
<gene>
    <name evidence="1" type="ORF">GCM10023173_03060</name>
</gene>
<keyword evidence="2" id="KW-1185">Reference proteome</keyword>
<accession>A0ABP8QV78</accession>
<name>A0ABP8QV78_9SPHI</name>
<proteinExistence type="predicted"/>
<reference evidence="2" key="1">
    <citation type="journal article" date="2019" name="Int. J. Syst. Evol. Microbiol.">
        <title>The Global Catalogue of Microorganisms (GCM) 10K type strain sequencing project: providing services to taxonomists for standard genome sequencing and annotation.</title>
        <authorList>
            <consortium name="The Broad Institute Genomics Platform"/>
            <consortium name="The Broad Institute Genome Sequencing Center for Infectious Disease"/>
            <person name="Wu L."/>
            <person name="Ma J."/>
        </authorList>
    </citation>
    <scope>NUCLEOTIDE SEQUENCE [LARGE SCALE GENOMIC DNA]</scope>
    <source>
        <strain evidence="2">JCM 17858</strain>
    </source>
</reference>